<protein>
    <recommendedName>
        <fullName evidence="3">amidase</fullName>
        <ecNumber evidence="3">3.5.1.4</ecNumber>
    </recommendedName>
</protein>
<dbReference type="InterPro" id="IPR000120">
    <property type="entry name" value="Amidase"/>
</dbReference>
<keyword evidence="6" id="KW-1185">Reference proteome</keyword>
<evidence type="ECO:0000313" key="5">
    <source>
        <dbReference type="EMBL" id="CAA0117401.1"/>
    </source>
</evidence>
<dbReference type="EMBL" id="CACSIP010000015">
    <property type="protein sequence ID" value="CAA0117401.1"/>
    <property type="molecule type" value="Genomic_DNA"/>
</dbReference>
<dbReference type="AlphaFoldDB" id="A0A5S9QIE4"/>
<dbReference type="SUPFAM" id="SSF75304">
    <property type="entry name" value="Amidase signature (AS) enzymes"/>
    <property type="match status" value="1"/>
</dbReference>
<dbReference type="Pfam" id="PF01425">
    <property type="entry name" value="Amidase"/>
    <property type="match status" value="1"/>
</dbReference>
<dbReference type="InterPro" id="IPR023631">
    <property type="entry name" value="Amidase_dom"/>
</dbReference>
<comment type="similarity">
    <text evidence="2">Belongs to the amidase family.</text>
</comment>
<organism evidence="5 6">
    <name type="scientific">Mycolicibacterium vanbaalenii</name>
    <name type="common">Mycobacterium vanbaalenii</name>
    <dbReference type="NCBI Taxonomy" id="110539"/>
    <lineage>
        <taxon>Bacteria</taxon>
        <taxon>Bacillati</taxon>
        <taxon>Actinomycetota</taxon>
        <taxon>Actinomycetes</taxon>
        <taxon>Mycobacteriales</taxon>
        <taxon>Mycobacteriaceae</taxon>
        <taxon>Mycolicibacterium</taxon>
    </lineage>
</organism>
<evidence type="ECO:0000256" key="1">
    <source>
        <dbReference type="ARBA" id="ARBA00001311"/>
    </source>
</evidence>
<sequence length="464" mass="47653">MNGATNGSVPAGATVVETAARVRSGDVSASDVVSRTLSLVEQLNADLNAFVHIDTEWALELARDIDAKVARGVDPGPLAGVPMGVKELQAVAGWPCAMGSTLYSDRIADHTCTLVARAVAAGAVPIGVTASPEFGRASYTASALHGVTRNPWNTDLTPGGSSGGSAAAVAAGMVPMATGTDGAGSIRIPASYCGLVGFKATYGLVPRGPRHRGVADNDHYGVLTRTVADTARFLDCVCGVDDYDRASLPAPPFRYEDRLFATDLSELRVAFTPTLGNAPCDPRVAAVTESAAEMFIAATGARRVPVNVTVDAACGTAFRALSAPEVYGQVRAALPGRDMHPSVRRYVEAAEALGPDALVHAHETRAALVAEMAVAFEGFDLLLTPATQVPAFPAEGPMPTEIAGQPVDHWGALAVTFPFNLTGQPAISVPAGRVGGAPVGLQIVGRRHADALVLAAAAAFEGMA</sequence>
<feature type="domain" description="Amidase" evidence="4">
    <location>
        <begin position="31"/>
        <end position="454"/>
    </location>
</feature>
<dbReference type="InterPro" id="IPR036928">
    <property type="entry name" value="AS_sf"/>
</dbReference>
<accession>A0A5S9QIE4</accession>
<reference evidence="5 6" key="1">
    <citation type="submission" date="2019-11" db="EMBL/GenBank/DDBJ databases">
        <authorList>
            <person name="Holert J."/>
        </authorList>
    </citation>
    <scope>NUCLEOTIDE SEQUENCE [LARGE SCALE GENOMIC DNA]</scope>
    <source>
        <strain evidence="5">BC8_1</strain>
    </source>
</reference>
<dbReference type="Proteomes" id="UP000430146">
    <property type="component" value="Unassembled WGS sequence"/>
</dbReference>
<name>A0A5S9QIE4_MYCVN</name>
<dbReference type="EC" id="3.5.1.4" evidence="3"/>
<evidence type="ECO:0000256" key="3">
    <source>
        <dbReference type="ARBA" id="ARBA00012922"/>
    </source>
</evidence>
<dbReference type="Gene3D" id="3.90.1300.10">
    <property type="entry name" value="Amidase signature (AS) domain"/>
    <property type="match status" value="1"/>
</dbReference>
<comment type="catalytic activity">
    <reaction evidence="1">
        <text>a monocarboxylic acid amide + H2O = a monocarboxylate + NH4(+)</text>
        <dbReference type="Rhea" id="RHEA:12020"/>
        <dbReference type="ChEBI" id="CHEBI:15377"/>
        <dbReference type="ChEBI" id="CHEBI:28938"/>
        <dbReference type="ChEBI" id="CHEBI:35757"/>
        <dbReference type="ChEBI" id="CHEBI:83628"/>
        <dbReference type="EC" id="3.5.1.4"/>
    </reaction>
</comment>
<dbReference type="PANTHER" id="PTHR11895:SF7">
    <property type="entry name" value="GLUTAMYL-TRNA(GLN) AMIDOTRANSFERASE SUBUNIT A, MITOCHONDRIAL"/>
    <property type="match status" value="1"/>
</dbReference>
<dbReference type="OrthoDB" id="182039at2"/>
<evidence type="ECO:0000256" key="2">
    <source>
        <dbReference type="ARBA" id="ARBA00009199"/>
    </source>
</evidence>
<dbReference type="PROSITE" id="PS00571">
    <property type="entry name" value="AMIDASES"/>
    <property type="match status" value="1"/>
</dbReference>
<evidence type="ECO:0000313" key="6">
    <source>
        <dbReference type="Proteomes" id="UP000430146"/>
    </source>
</evidence>
<dbReference type="GO" id="GO:0004040">
    <property type="term" value="F:amidase activity"/>
    <property type="evidence" value="ECO:0007669"/>
    <property type="project" value="UniProtKB-EC"/>
</dbReference>
<gene>
    <name evidence="5" type="primary">aam_1</name>
    <name evidence="5" type="ORF">AELLOGFF_03970</name>
</gene>
<evidence type="ECO:0000259" key="4">
    <source>
        <dbReference type="Pfam" id="PF01425"/>
    </source>
</evidence>
<keyword evidence="5" id="KW-0378">Hydrolase</keyword>
<dbReference type="PANTHER" id="PTHR11895">
    <property type="entry name" value="TRANSAMIDASE"/>
    <property type="match status" value="1"/>
</dbReference>
<dbReference type="InterPro" id="IPR020556">
    <property type="entry name" value="Amidase_CS"/>
</dbReference>
<dbReference type="RefSeq" id="WP_159230590.1">
    <property type="nucleotide sequence ID" value="NZ_CACSIP010000015.1"/>
</dbReference>
<proteinExistence type="inferred from homology"/>